<dbReference type="RefSeq" id="WP_048549541.1">
    <property type="nucleotide sequence ID" value="NZ_HF570958.1"/>
</dbReference>
<proteinExistence type="predicted"/>
<dbReference type="SUPFAM" id="SSF56281">
    <property type="entry name" value="Metallo-hydrolase/oxidoreductase"/>
    <property type="match status" value="1"/>
</dbReference>
<name>A0A077LTT5_9MICO</name>
<evidence type="ECO:0000313" key="3">
    <source>
        <dbReference type="EMBL" id="CCH75912.1"/>
    </source>
</evidence>
<accession>A0A077LTT5</accession>
<dbReference type="STRING" id="1194083.BN12_10059"/>
<feature type="region of interest" description="Disordered" evidence="1">
    <location>
        <begin position="32"/>
        <end position="63"/>
    </location>
</feature>
<dbReference type="Gene3D" id="3.60.15.10">
    <property type="entry name" value="Ribonuclease Z/Hydroxyacylglutathione hydrolase-like"/>
    <property type="match status" value="1"/>
</dbReference>
<protein>
    <recommendedName>
        <fullName evidence="2">Metallo-beta-lactamase domain-containing protein</fullName>
    </recommendedName>
</protein>
<keyword evidence="4" id="KW-1185">Reference proteome</keyword>
<dbReference type="PANTHER" id="PTHR15032:SF4">
    <property type="entry name" value="N-ACYL-PHOSPHATIDYLETHANOLAMINE-HYDROLYZING PHOSPHOLIPASE D"/>
    <property type="match status" value="1"/>
</dbReference>
<evidence type="ECO:0000259" key="2">
    <source>
        <dbReference type="Pfam" id="PF12706"/>
    </source>
</evidence>
<feature type="domain" description="Metallo-beta-lactamase" evidence="2">
    <location>
        <begin position="134"/>
        <end position="331"/>
    </location>
</feature>
<dbReference type="EMBL" id="CAJB01000001">
    <property type="protein sequence ID" value="CCH75912.1"/>
    <property type="molecule type" value="Genomic_DNA"/>
</dbReference>
<organism evidence="3 4">
    <name type="scientific">Nostocoides japonicum T1-X7</name>
    <dbReference type="NCBI Taxonomy" id="1194083"/>
    <lineage>
        <taxon>Bacteria</taxon>
        <taxon>Bacillati</taxon>
        <taxon>Actinomycetota</taxon>
        <taxon>Actinomycetes</taxon>
        <taxon>Micrococcales</taxon>
        <taxon>Intrasporangiaceae</taxon>
        <taxon>Nostocoides</taxon>
    </lineage>
</organism>
<gene>
    <name evidence="3" type="ORF">BN12_10059</name>
</gene>
<feature type="region of interest" description="Disordered" evidence="1">
    <location>
        <begin position="85"/>
        <end position="111"/>
    </location>
</feature>
<dbReference type="Proteomes" id="UP000035721">
    <property type="component" value="Unassembled WGS sequence"/>
</dbReference>
<dbReference type="AlphaFoldDB" id="A0A077LTT5"/>
<sequence length="385" mass="42659">MRRLRTLAGWVTGIAGAAWLVWAGRELPGQLGARPTGERRRRIARSPRFGADGRSHNLPGPRRPLHAVRETARWLFVGRDAQHPAHPIPVVAGPRPDECGERSTHGGTETRGNGRLHVTWLGHSTCLVELDGARLLTDPIWSERCSPSPAIGPRRLHDMPLLLDELPRCDAIVVSHDHYDHLDRRTVEGLSRTQEAPFVVPLGVGAHLERWGVPARRIVELDWGESATPSDTGIRLTATPAQHLSGRAVVTKRTLWASWVMTGPQHRVYFSGDTGYFGEFRRIGAEHGPFDVVLMQIGAYGDGWPNAHMTPEEAARALRDLGTRITVPIHWGTFSLAGHPWDEPVERLLAATSEDGMRVVVPRPGERVDVDAPPPLDPWWRAVAR</sequence>
<feature type="compositionally biased region" description="Basic and acidic residues" evidence="1">
    <location>
        <begin position="95"/>
        <end position="104"/>
    </location>
</feature>
<dbReference type="Pfam" id="PF12706">
    <property type="entry name" value="Lactamase_B_2"/>
    <property type="match status" value="1"/>
</dbReference>
<evidence type="ECO:0000256" key="1">
    <source>
        <dbReference type="SAM" id="MobiDB-lite"/>
    </source>
</evidence>
<dbReference type="OrthoDB" id="9789133at2"/>
<reference evidence="3 4" key="1">
    <citation type="journal article" date="2013" name="ISME J.">
        <title>A metabolic model for members of the genus Tetrasphaera involved in enhanced biological phosphorus removal.</title>
        <authorList>
            <person name="Kristiansen R."/>
            <person name="Nguyen H.T.T."/>
            <person name="Saunders A.M."/>
            <person name="Nielsen J.L."/>
            <person name="Wimmer R."/>
            <person name="Le V.Q."/>
            <person name="McIlroy S.J."/>
            <person name="Petrovski S."/>
            <person name="Seviour R.J."/>
            <person name="Calteau A."/>
            <person name="Nielsen K.L."/>
            <person name="Nielsen P.H."/>
        </authorList>
    </citation>
    <scope>NUCLEOTIDE SEQUENCE [LARGE SCALE GENOMIC DNA]</scope>
    <source>
        <strain evidence="3 4">T1-X7</strain>
    </source>
</reference>
<dbReference type="InterPro" id="IPR036866">
    <property type="entry name" value="RibonucZ/Hydroxyglut_hydro"/>
</dbReference>
<dbReference type="GO" id="GO:0005737">
    <property type="term" value="C:cytoplasm"/>
    <property type="evidence" value="ECO:0007669"/>
    <property type="project" value="TreeGrafter"/>
</dbReference>
<comment type="caution">
    <text evidence="3">The sequence shown here is derived from an EMBL/GenBank/DDBJ whole genome shotgun (WGS) entry which is preliminary data.</text>
</comment>
<dbReference type="InterPro" id="IPR001279">
    <property type="entry name" value="Metallo-B-lactamas"/>
</dbReference>
<dbReference type="PANTHER" id="PTHR15032">
    <property type="entry name" value="N-ACYL-PHOSPHATIDYLETHANOLAMINE-HYDROLYZING PHOSPHOLIPASE D"/>
    <property type="match status" value="1"/>
</dbReference>
<evidence type="ECO:0000313" key="4">
    <source>
        <dbReference type="Proteomes" id="UP000035721"/>
    </source>
</evidence>